<evidence type="ECO:0000313" key="2">
    <source>
        <dbReference type="Proteomes" id="UP001186974"/>
    </source>
</evidence>
<proteinExistence type="predicted"/>
<comment type="caution">
    <text evidence="1">The sequence shown here is derived from an EMBL/GenBank/DDBJ whole genome shotgun (WGS) entry which is preliminary data.</text>
</comment>
<accession>A0ACC3DYI2</accession>
<gene>
    <name evidence="1" type="ORF">LTS18_012159</name>
</gene>
<protein>
    <submittedName>
        <fullName evidence="1">Uncharacterized protein</fullName>
    </submittedName>
</protein>
<sequence length="287" mass="32166">MKDSSKMQLIMLEPSIVIKFAPVTRYRWAATKYLKQIIQDRLDGKLDENGEKYEDLIQWLVDAAPPIERTIPQLVERIMALNVASIHTTTMTFTAALYNLAMEPEKYIPILRAEVLGGCADGQITVETLADLPKLDSFLREAGRFNNAGLLSLQRNAIKPFTFSDGTVIPAGAKIGCPNLFLQRDPSIYDNPEQFDGFRFVRQEKGSTQPLKGSMVTTDAAYQLFGHGKHACPGRFFAANEMKMMLATLLLRYDMKLAPGTRPEPFFIGTISMPDTKLKVLVKSRDL</sequence>
<reference evidence="1" key="1">
    <citation type="submission" date="2024-09" db="EMBL/GenBank/DDBJ databases">
        <title>Black Yeasts Isolated from many extreme environments.</title>
        <authorList>
            <person name="Coleine C."/>
            <person name="Stajich J.E."/>
            <person name="Selbmann L."/>
        </authorList>
    </citation>
    <scope>NUCLEOTIDE SEQUENCE</scope>
    <source>
        <strain evidence="1">CCFEE 5737</strain>
    </source>
</reference>
<organism evidence="1 2">
    <name type="scientific">Coniosporium uncinatum</name>
    <dbReference type="NCBI Taxonomy" id="93489"/>
    <lineage>
        <taxon>Eukaryota</taxon>
        <taxon>Fungi</taxon>
        <taxon>Dikarya</taxon>
        <taxon>Ascomycota</taxon>
        <taxon>Pezizomycotina</taxon>
        <taxon>Dothideomycetes</taxon>
        <taxon>Dothideomycetes incertae sedis</taxon>
        <taxon>Coniosporium</taxon>
    </lineage>
</organism>
<dbReference type="EMBL" id="JAWDJW010000036">
    <property type="protein sequence ID" value="KAK3081919.1"/>
    <property type="molecule type" value="Genomic_DNA"/>
</dbReference>
<dbReference type="Proteomes" id="UP001186974">
    <property type="component" value="Unassembled WGS sequence"/>
</dbReference>
<evidence type="ECO:0000313" key="1">
    <source>
        <dbReference type="EMBL" id="KAK3081919.1"/>
    </source>
</evidence>
<name>A0ACC3DYI2_9PEZI</name>
<keyword evidence="2" id="KW-1185">Reference proteome</keyword>